<gene>
    <name evidence="1" type="ORF">A9D01_05675</name>
</gene>
<reference evidence="1 2" key="1">
    <citation type="submission" date="2017-11" db="EMBL/GenBank/DDBJ databases">
        <title>Whole genome sequencing of cultured pathogen.</title>
        <authorList>
            <person name="Hoffmann M."/>
            <person name="Sanchez M."/>
            <person name="Timme R."/>
            <person name="Nudel K."/>
            <person name="Bry L."/>
        </authorList>
    </citation>
    <scope>NUCLEOTIDE SEQUENCE [LARGE SCALE GENOMIC DNA]</scope>
    <source>
        <strain evidence="1 2">216</strain>
    </source>
</reference>
<protein>
    <submittedName>
        <fullName evidence="1">Uncharacterized protein</fullName>
    </submittedName>
</protein>
<dbReference type="EMBL" id="CP024932">
    <property type="protein sequence ID" value="ATZ08332.1"/>
    <property type="molecule type" value="Genomic_DNA"/>
</dbReference>
<evidence type="ECO:0000313" key="2">
    <source>
        <dbReference type="Proteomes" id="UP000231994"/>
    </source>
</evidence>
<organism evidence="1 2">
    <name type="scientific">Corynebacterium striatum</name>
    <dbReference type="NCBI Taxonomy" id="43770"/>
    <lineage>
        <taxon>Bacteria</taxon>
        <taxon>Bacillati</taxon>
        <taxon>Actinomycetota</taxon>
        <taxon>Actinomycetes</taxon>
        <taxon>Mycobacteriales</taxon>
        <taxon>Corynebacteriaceae</taxon>
        <taxon>Corynebacterium</taxon>
    </lineage>
</organism>
<evidence type="ECO:0000313" key="1">
    <source>
        <dbReference type="EMBL" id="ATZ08332.1"/>
    </source>
</evidence>
<dbReference type="Proteomes" id="UP000231994">
    <property type="component" value="Chromosome"/>
</dbReference>
<sequence>MTSQLSTTTREDLLAVARGKRIRNKSRLHELERLGLVTLTTVNHELRVREITSEGMAALTAMGKEGRWMPRKF</sequence>
<dbReference type="AlphaFoldDB" id="A0ABC8CJ15"/>
<name>A0ABC8CJ15_CORST</name>
<proteinExistence type="predicted"/>
<accession>A0ABC8CJ15</accession>
<dbReference type="RefSeq" id="WP_100618909.1">
    <property type="nucleotide sequence ID" value="NZ_CP024932.1"/>
</dbReference>